<name>A0A9X0DI34_9HELO</name>
<keyword evidence="2" id="KW-1133">Transmembrane helix</keyword>
<gene>
    <name evidence="3" type="ORF">OCU04_007602</name>
</gene>
<reference evidence="3" key="1">
    <citation type="submission" date="2022-11" db="EMBL/GenBank/DDBJ databases">
        <title>Genome Resource of Sclerotinia nivalis Strain SnTB1, a Plant Pathogen Isolated from American Ginseng.</title>
        <authorList>
            <person name="Fan S."/>
        </authorList>
    </citation>
    <scope>NUCLEOTIDE SEQUENCE</scope>
    <source>
        <strain evidence="3">SnTB1</strain>
    </source>
</reference>
<feature type="compositionally biased region" description="Acidic residues" evidence="1">
    <location>
        <begin position="276"/>
        <end position="340"/>
    </location>
</feature>
<keyword evidence="2" id="KW-0472">Membrane</keyword>
<proteinExistence type="predicted"/>
<dbReference type="AlphaFoldDB" id="A0A9X0DI34"/>
<evidence type="ECO:0000313" key="4">
    <source>
        <dbReference type="Proteomes" id="UP001152300"/>
    </source>
</evidence>
<keyword evidence="2" id="KW-0812">Transmembrane</keyword>
<evidence type="ECO:0000313" key="3">
    <source>
        <dbReference type="EMBL" id="KAJ8063739.1"/>
    </source>
</evidence>
<dbReference type="Proteomes" id="UP001152300">
    <property type="component" value="Unassembled WGS sequence"/>
</dbReference>
<sequence length="340" mass="39645">MSDVNCTPGNTPFFYNLDISPYRPREEQQQRLKSFLRLVHPDKQNHKNPGAVSNATSMWQIFPPYRHILRADYSLENYIKDDLERIQQWDEARERRMQQRYRGMKPWFFPYNPNPESFLNWAVLVNLIHELDGVLPLPSKMIDSFWNSKVFRVWEPEKPIQVLMYDHACREFTLNIDSKRWDIPTWTSRDSRSDFNQYCDIAAGRVEDPFEKYFWVGVFVVYFVILSTIWLLLRLFWYLFAGKIRALMRRRASYITQSLENDTVVGKLEGGSGEDRSEEDGSEEDGSEEDGSEEDGAEEDGTEEDGTEEDGTEEDGSEEDGGEEDGSEEDGSEEDGGEED</sequence>
<evidence type="ECO:0000256" key="2">
    <source>
        <dbReference type="SAM" id="Phobius"/>
    </source>
</evidence>
<comment type="caution">
    <text evidence="3">The sequence shown here is derived from an EMBL/GenBank/DDBJ whole genome shotgun (WGS) entry which is preliminary data.</text>
</comment>
<keyword evidence="4" id="KW-1185">Reference proteome</keyword>
<organism evidence="3 4">
    <name type="scientific">Sclerotinia nivalis</name>
    <dbReference type="NCBI Taxonomy" id="352851"/>
    <lineage>
        <taxon>Eukaryota</taxon>
        <taxon>Fungi</taxon>
        <taxon>Dikarya</taxon>
        <taxon>Ascomycota</taxon>
        <taxon>Pezizomycotina</taxon>
        <taxon>Leotiomycetes</taxon>
        <taxon>Helotiales</taxon>
        <taxon>Sclerotiniaceae</taxon>
        <taxon>Sclerotinia</taxon>
    </lineage>
</organism>
<protein>
    <submittedName>
        <fullName evidence="3">Uncharacterized protein</fullName>
    </submittedName>
</protein>
<feature type="transmembrane region" description="Helical" evidence="2">
    <location>
        <begin position="213"/>
        <end position="241"/>
    </location>
</feature>
<dbReference type="OrthoDB" id="3533826at2759"/>
<evidence type="ECO:0000256" key="1">
    <source>
        <dbReference type="SAM" id="MobiDB-lite"/>
    </source>
</evidence>
<accession>A0A9X0DI34</accession>
<dbReference type="EMBL" id="JAPEIS010000008">
    <property type="protein sequence ID" value="KAJ8063739.1"/>
    <property type="molecule type" value="Genomic_DNA"/>
</dbReference>
<feature type="region of interest" description="Disordered" evidence="1">
    <location>
        <begin position="265"/>
        <end position="340"/>
    </location>
</feature>